<evidence type="ECO:0000259" key="6">
    <source>
        <dbReference type="PROSITE" id="PS50103"/>
    </source>
</evidence>
<feature type="zinc finger region" description="C3H1-type" evidence="4">
    <location>
        <begin position="2"/>
        <end position="29"/>
    </location>
</feature>
<dbReference type="InterPro" id="IPR036855">
    <property type="entry name" value="Znf_CCCH_sf"/>
</dbReference>
<organism evidence="7 8">
    <name type="scientific">Besnoitia besnoiti</name>
    <name type="common">Apicomplexan protozoan</name>
    <dbReference type="NCBI Taxonomy" id="94643"/>
    <lineage>
        <taxon>Eukaryota</taxon>
        <taxon>Sar</taxon>
        <taxon>Alveolata</taxon>
        <taxon>Apicomplexa</taxon>
        <taxon>Conoidasida</taxon>
        <taxon>Coccidia</taxon>
        <taxon>Eucoccidiorida</taxon>
        <taxon>Eimeriorina</taxon>
        <taxon>Sarcocystidae</taxon>
        <taxon>Besnoitia</taxon>
    </lineage>
</organism>
<dbReference type="GO" id="GO:0008270">
    <property type="term" value="F:zinc ion binding"/>
    <property type="evidence" value="ECO:0007669"/>
    <property type="project" value="UniProtKB-KW"/>
</dbReference>
<evidence type="ECO:0000256" key="2">
    <source>
        <dbReference type="ARBA" id="ARBA00022771"/>
    </source>
</evidence>
<accession>A0A2A9M3W6</accession>
<feature type="compositionally biased region" description="Pro residues" evidence="5">
    <location>
        <begin position="362"/>
        <end position="371"/>
    </location>
</feature>
<protein>
    <submittedName>
        <fullName evidence="7">Zinc finger (CCCH type) motif-containing protein</fullName>
    </submittedName>
</protein>
<keyword evidence="2 4" id="KW-0863">Zinc-finger</keyword>
<feature type="domain" description="C3H1-type" evidence="6">
    <location>
        <begin position="2"/>
        <end position="29"/>
    </location>
</feature>
<dbReference type="Gene3D" id="3.30.1370.210">
    <property type="match status" value="1"/>
</dbReference>
<dbReference type="InterPro" id="IPR000571">
    <property type="entry name" value="Znf_CCCH"/>
</dbReference>
<dbReference type="Pfam" id="PF00642">
    <property type="entry name" value="zf-CCCH"/>
    <property type="match status" value="1"/>
</dbReference>
<gene>
    <name evidence="7" type="ORF">BESB_083770</name>
</gene>
<dbReference type="RefSeq" id="XP_029217187.1">
    <property type="nucleotide sequence ID" value="XM_029366727.1"/>
</dbReference>
<reference evidence="7 8" key="1">
    <citation type="submission" date="2017-09" db="EMBL/GenBank/DDBJ databases">
        <title>Genome sequencing of Besnoitia besnoiti strain Bb-Ger1.</title>
        <authorList>
            <person name="Schares G."/>
            <person name="Venepally P."/>
            <person name="Lorenzi H.A."/>
        </authorList>
    </citation>
    <scope>NUCLEOTIDE SEQUENCE [LARGE SCALE GENOMIC DNA]</scope>
    <source>
        <strain evidence="7 8">Bb-Ger1</strain>
    </source>
</reference>
<keyword evidence="3 4" id="KW-0862">Zinc</keyword>
<feature type="zinc finger region" description="C3H1-type" evidence="4">
    <location>
        <begin position="70"/>
        <end position="98"/>
    </location>
</feature>
<dbReference type="PROSITE" id="PS50103">
    <property type="entry name" value="ZF_C3H1"/>
    <property type="match status" value="3"/>
</dbReference>
<feature type="domain" description="C3H1-type" evidence="6">
    <location>
        <begin position="37"/>
        <end position="64"/>
    </location>
</feature>
<dbReference type="KEGG" id="bbes:BESB_083770"/>
<proteinExistence type="predicted"/>
<dbReference type="SMART" id="SM00356">
    <property type="entry name" value="ZnF_C3H1"/>
    <property type="match status" value="3"/>
</dbReference>
<keyword evidence="8" id="KW-1185">Reference proteome</keyword>
<feature type="region of interest" description="Disordered" evidence="5">
    <location>
        <begin position="325"/>
        <end position="425"/>
    </location>
</feature>
<evidence type="ECO:0000313" key="7">
    <source>
        <dbReference type="EMBL" id="PFH33178.1"/>
    </source>
</evidence>
<dbReference type="SUPFAM" id="SSF90229">
    <property type="entry name" value="CCCH zinc finger"/>
    <property type="match status" value="2"/>
</dbReference>
<evidence type="ECO:0000256" key="1">
    <source>
        <dbReference type="ARBA" id="ARBA00022723"/>
    </source>
</evidence>
<dbReference type="STRING" id="94643.A0A2A9M3W6"/>
<dbReference type="Proteomes" id="UP000224006">
    <property type="component" value="Chromosome VIII"/>
</dbReference>
<dbReference type="EMBL" id="NWUJ01000009">
    <property type="protein sequence ID" value="PFH33178.1"/>
    <property type="molecule type" value="Genomic_DNA"/>
</dbReference>
<feature type="domain" description="C3H1-type" evidence="6">
    <location>
        <begin position="70"/>
        <end position="98"/>
    </location>
</feature>
<feature type="region of interest" description="Disordered" evidence="5">
    <location>
        <begin position="249"/>
        <end position="283"/>
    </location>
</feature>
<evidence type="ECO:0000256" key="3">
    <source>
        <dbReference type="ARBA" id="ARBA00022833"/>
    </source>
</evidence>
<feature type="region of interest" description="Disordered" evidence="5">
    <location>
        <begin position="737"/>
        <end position="757"/>
    </location>
</feature>
<evidence type="ECO:0000256" key="5">
    <source>
        <dbReference type="SAM" id="MobiDB-lite"/>
    </source>
</evidence>
<dbReference type="VEuPathDB" id="ToxoDB:BESB_083770"/>
<feature type="region of interest" description="Disordered" evidence="5">
    <location>
        <begin position="614"/>
        <end position="649"/>
    </location>
</feature>
<evidence type="ECO:0000256" key="4">
    <source>
        <dbReference type="PROSITE-ProRule" id="PRU00723"/>
    </source>
</evidence>
<dbReference type="OrthoDB" id="329686at2759"/>
<name>A0A2A9M3W6_BESBE</name>
<sequence>MLYKTNLCKFYLKGTCKRGHKCSWAHGEKDIRPFPAFFKTRMCYNWIYFGTCDRQPCTYAHSHLELRGSGKALRLCNYYFRDAHCPKGARCPMAHDVNQLDPAIKNLPPLLTDWSDNSPCQGPPSGGGGSNAACSGALLRDANAVTQQPPSLQGCMPPAGLRRPSGYSLAAQLPNQQQPPPNPQELLRHNFTASPPPAPHARGPVYPQGPPPAGNHLGAGLPTQNGAPSPHHHTVQQLNAGLSLDERLPIAHGSHSGGGPPGGSPTFCPPTPAGPGADVYSPASSRHGGPFVCGGGLEVDNGSRNFGAPPVQLYPFGGNNGACTPASGRAGGVRPSPPRLLVGDGRHPKQAGGALDSSPSSLDPPPQPPAPQNAGAAHGSGSSRDLLPGRARAPGATFAPLRADPQTNAFTPSLEGVLRDPHGPRGSLLSDTWMWHQQPSGLPVSPPADDGSGAIEAATWSAPGPSSLLSGVGGDGAFSEPGTHRHGQHSLLYEFQQGEGSLSRRGSNSDSYPGGCDPFDHLWALLDDTPAPANSEGRGVSNGLNSRLLDLRSSARLICESGVDTAGDDVFWTGNALSELIGAEKREATEGFRDSCSTDCSQSMCHNHRVNLSNPGTDAASEDASPGSLPAVGVSGPKTNDGASRTPDGGGGAGCLATAGCLPGAGACGRAGGGAFCFPSSNSISAAASAPGGPAPGANTLVTSGRDAYLPQTRHVRRGSPAAVVQAAGFSLMPGGGAAPAASVGGEPGQSAQHVGKDSEDADDVACLCPPTLASGGRMWEDSCRTTTGGAGPEAGFRGHACCSPSNSNRSFNRNYSTSLGTSGGGSDVATSEVSQHGLRNCFDVVGGGAQGPSCGWSLGGRAGNDVVADLSTLEGG</sequence>
<evidence type="ECO:0000313" key="8">
    <source>
        <dbReference type="Proteomes" id="UP000224006"/>
    </source>
</evidence>
<feature type="region of interest" description="Disordered" evidence="5">
    <location>
        <begin position="114"/>
        <end position="134"/>
    </location>
</feature>
<feature type="region of interest" description="Disordered" evidence="5">
    <location>
        <begin position="146"/>
        <end position="234"/>
    </location>
</feature>
<keyword evidence="1 4" id="KW-0479">Metal-binding</keyword>
<dbReference type="AlphaFoldDB" id="A0A2A9M3W6"/>
<feature type="zinc finger region" description="C3H1-type" evidence="4">
    <location>
        <begin position="37"/>
        <end position="64"/>
    </location>
</feature>
<dbReference type="GeneID" id="40313303"/>
<comment type="caution">
    <text evidence="7">The sequence shown here is derived from an EMBL/GenBank/DDBJ whole genome shotgun (WGS) entry which is preliminary data.</text>
</comment>